<dbReference type="InterPro" id="IPR032710">
    <property type="entry name" value="NTF2-like_dom_sf"/>
</dbReference>
<keyword evidence="1" id="KW-0812">Transmembrane</keyword>
<keyword evidence="1" id="KW-1133">Transmembrane helix</keyword>
<dbReference type="SUPFAM" id="SSF54427">
    <property type="entry name" value="NTF2-like"/>
    <property type="match status" value="1"/>
</dbReference>
<dbReference type="Gene3D" id="3.10.450.50">
    <property type="match status" value="1"/>
</dbReference>
<name>A0A6M5Z687_9BACT</name>
<gene>
    <name evidence="2" type="ORF">FTUN_8559</name>
</gene>
<keyword evidence="3" id="KW-1185">Reference proteome</keyword>
<evidence type="ECO:0000313" key="3">
    <source>
        <dbReference type="Proteomes" id="UP000503447"/>
    </source>
</evidence>
<dbReference type="KEGG" id="ftj:FTUN_8559"/>
<dbReference type="RefSeq" id="WP_171475569.1">
    <property type="nucleotide sequence ID" value="NZ_CP053452.2"/>
</dbReference>
<reference evidence="3" key="1">
    <citation type="submission" date="2020-05" db="EMBL/GenBank/DDBJ databases">
        <title>Frigoriglobus tundricola gen. nov., sp. nov., a psychrotolerant cellulolytic planctomycete of the family Gemmataceae with two divergent copies of 16S rRNA gene.</title>
        <authorList>
            <person name="Kulichevskaya I.S."/>
            <person name="Ivanova A.A."/>
            <person name="Naumoff D.G."/>
            <person name="Beletsky A.V."/>
            <person name="Rijpstra W.I.C."/>
            <person name="Sinninghe Damste J.S."/>
            <person name="Mardanov A.V."/>
            <person name="Ravin N.V."/>
            <person name="Dedysh S.N."/>
        </authorList>
    </citation>
    <scope>NUCLEOTIDE SEQUENCE [LARGE SCALE GENOMIC DNA]</scope>
    <source>
        <strain evidence="3">PL17</strain>
    </source>
</reference>
<dbReference type="AlphaFoldDB" id="A0A6M5Z687"/>
<accession>A0A6M5Z687</accession>
<organism evidence="2 3">
    <name type="scientific">Frigoriglobus tundricola</name>
    <dbReference type="NCBI Taxonomy" id="2774151"/>
    <lineage>
        <taxon>Bacteria</taxon>
        <taxon>Pseudomonadati</taxon>
        <taxon>Planctomycetota</taxon>
        <taxon>Planctomycetia</taxon>
        <taxon>Gemmatales</taxon>
        <taxon>Gemmataceae</taxon>
        <taxon>Frigoriglobus</taxon>
    </lineage>
</organism>
<dbReference type="Proteomes" id="UP000503447">
    <property type="component" value="Chromosome"/>
</dbReference>
<sequence>MPTFLIDPPQIVYILLGGLLVITGGLAVQKQDRRALIPFVVAFLLILLVFLVDRIGESPREEAARRAYLMALAADAKDPDAFAAHVADTLVIQTGPAQTKTVTRDELKKSKFWEMLRQHNIHVAVWDFSREHVTDFGNGTVEIGFLAKGELPDHNQQMIYVRTTFTRQSDGALKMTAFRSFHPTNHTEVFPIPNFP</sequence>
<protein>
    <recommendedName>
        <fullName evidence="4">DUF4440 domain-containing protein</fullName>
    </recommendedName>
</protein>
<evidence type="ECO:0000313" key="2">
    <source>
        <dbReference type="EMBL" id="QJX00921.1"/>
    </source>
</evidence>
<evidence type="ECO:0000256" key="1">
    <source>
        <dbReference type="SAM" id="Phobius"/>
    </source>
</evidence>
<feature type="transmembrane region" description="Helical" evidence="1">
    <location>
        <begin position="12"/>
        <end position="28"/>
    </location>
</feature>
<keyword evidence="1" id="KW-0472">Membrane</keyword>
<proteinExistence type="predicted"/>
<dbReference type="EMBL" id="CP053452">
    <property type="protein sequence ID" value="QJX00921.1"/>
    <property type="molecule type" value="Genomic_DNA"/>
</dbReference>
<evidence type="ECO:0008006" key="4">
    <source>
        <dbReference type="Google" id="ProtNLM"/>
    </source>
</evidence>
<feature type="transmembrane region" description="Helical" evidence="1">
    <location>
        <begin position="35"/>
        <end position="52"/>
    </location>
</feature>